<sequence>MKKWLFLMVAAIYLQGISLMSFAEIHFPSQIKYKMLIDGKYSGDAKILFNPSANVAGGYKIVMTDFAGFGIKSSEKMLAFIDGTTLSLQGAAIYQGNKVLDQVKLKHGNSALDDSLVPLYIHIQGGSKLETELGTSYPVIDMLSAFVIASEKVRQKNKLAGMKKFNLFVRSRKSTVIVDMVLKAGQEKSPYNGNNVDTSVISLIHHGQEMFKFNIYQKNGKYFPVSITMEDEHQSIEFRAVAVTH</sequence>
<name>A0A1H6F716_9GAMM</name>
<protein>
    <recommendedName>
        <fullName evidence="3">DUF3108 domain-containing protein</fullName>
    </recommendedName>
</protein>
<proteinExistence type="predicted"/>
<dbReference type="EMBL" id="FMSV02000109">
    <property type="protein sequence ID" value="SEH04775.1"/>
    <property type="molecule type" value="Genomic_DNA"/>
</dbReference>
<reference evidence="1 2" key="1">
    <citation type="submission" date="2016-10" db="EMBL/GenBank/DDBJ databases">
        <authorList>
            <person name="de Groot N.N."/>
        </authorList>
    </citation>
    <scope>NUCLEOTIDE SEQUENCE [LARGE SCALE GENOMIC DNA]</scope>
    <source>
        <strain evidence="1">MBHS1</strain>
    </source>
</reference>
<gene>
    <name evidence="1" type="ORF">MBHS_00627</name>
</gene>
<evidence type="ECO:0000313" key="2">
    <source>
        <dbReference type="Proteomes" id="UP000236724"/>
    </source>
</evidence>
<dbReference type="Proteomes" id="UP000236724">
    <property type="component" value="Unassembled WGS sequence"/>
</dbReference>
<keyword evidence="2" id="KW-1185">Reference proteome</keyword>
<organism evidence="1 2">
    <name type="scientific">Candidatus Venteria ishoeyi</name>
    <dbReference type="NCBI Taxonomy" id="1899563"/>
    <lineage>
        <taxon>Bacteria</taxon>
        <taxon>Pseudomonadati</taxon>
        <taxon>Pseudomonadota</taxon>
        <taxon>Gammaproteobacteria</taxon>
        <taxon>Thiotrichales</taxon>
        <taxon>Thiotrichaceae</taxon>
        <taxon>Venteria</taxon>
    </lineage>
</organism>
<evidence type="ECO:0000313" key="1">
    <source>
        <dbReference type="EMBL" id="SEH04775.1"/>
    </source>
</evidence>
<dbReference type="AlphaFoldDB" id="A0A1H6F716"/>
<evidence type="ECO:0008006" key="3">
    <source>
        <dbReference type="Google" id="ProtNLM"/>
    </source>
</evidence>
<dbReference type="RefSeq" id="WP_103918803.1">
    <property type="nucleotide sequence ID" value="NZ_FMSV02000109.1"/>
</dbReference>
<accession>A0A1H6F716</accession>